<accession>A0AAV4NU41</accession>
<evidence type="ECO:0000313" key="1">
    <source>
        <dbReference type="EMBL" id="GIX87243.1"/>
    </source>
</evidence>
<keyword evidence="2" id="KW-1185">Reference proteome</keyword>
<gene>
    <name evidence="1" type="ORF">CEXT_518211</name>
</gene>
<reference evidence="1 2" key="1">
    <citation type="submission" date="2021-06" db="EMBL/GenBank/DDBJ databases">
        <title>Caerostris extrusa draft genome.</title>
        <authorList>
            <person name="Kono N."/>
            <person name="Arakawa K."/>
        </authorList>
    </citation>
    <scope>NUCLEOTIDE SEQUENCE [LARGE SCALE GENOMIC DNA]</scope>
</reference>
<dbReference type="AlphaFoldDB" id="A0AAV4NU41"/>
<dbReference type="EMBL" id="BPLR01003664">
    <property type="protein sequence ID" value="GIX87243.1"/>
    <property type="molecule type" value="Genomic_DNA"/>
</dbReference>
<dbReference type="Proteomes" id="UP001054945">
    <property type="component" value="Unassembled WGS sequence"/>
</dbReference>
<name>A0AAV4NU41_CAEEX</name>
<organism evidence="1 2">
    <name type="scientific">Caerostris extrusa</name>
    <name type="common">Bark spider</name>
    <name type="synonym">Caerostris bankana</name>
    <dbReference type="NCBI Taxonomy" id="172846"/>
    <lineage>
        <taxon>Eukaryota</taxon>
        <taxon>Metazoa</taxon>
        <taxon>Ecdysozoa</taxon>
        <taxon>Arthropoda</taxon>
        <taxon>Chelicerata</taxon>
        <taxon>Arachnida</taxon>
        <taxon>Araneae</taxon>
        <taxon>Araneomorphae</taxon>
        <taxon>Entelegynae</taxon>
        <taxon>Araneoidea</taxon>
        <taxon>Araneidae</taxon>
        <taxon>Caerostris</taxon>
    </lineage>
</organism>
<proteinExistence type="predicted"/>
<protein>
    <submittedName>
        <fullName evidence="1">Uncharacterized protein</fullName>
    </submittedName>
</protein>
<comment type="caution">
    <text evidence="1">The sequence shown here is derived from an EMBL/GenBank/DDBJ whole genome shotgun (WGS) entry which is preliminary data.</text>
</comment>
<evidence type="ECO:0000313" key="2">
    <source>
        <dbReference type="Proteomes" id="UP001054945"/>
    </source>
</evidence>
<sequence length="103" mass="11806">MRKAYDSKNCDLGIDAPLKCAKCPRFPKSNDNDVKNIKYNAPVVHKNLLRQFPLKTLIPGLSHLPPTNTYAKVITQTCRRNRRSAQRIGTRAIQNVASIYRRR</sequence>